<dbReference type="InterPro" id="IPR051167">
    <property type="entry name" value="Prolyl_oligopep/macrocyclase"/>
</dbReference>
<keyword evidence="4" id="KW-0645">Protease</keyword>
<dbReference type="SUPFAM" id="SSF50993">
    <property type="entry name" value="Peptidase/esterase 'gauge' domain"/>
    <property type="match status" value="1"/>
</dbReference>
<gene>
    <name evidence="9" type="ORF">BN4615_P11044</name>
</gene>
<dbReference type="Pfam" id="PF00326">
    <property type="entry name" value="Peptidase_S9"/>
    <property type="match status" value="1"/>
</dbReference>
<proteinExistence type="inferred from homology"/>
<dbReference type="AlphaFoldDB" id="A0A1M4BLE2"/>
<dbReference type="Gene3D" id="3.40.50.1820">
    <property type="entry name" value="alpha/beta hydrolase"/>
    <property type="match status" value="1"/>
</dbReference>
<feature type="domain" description="Peptidase S9 prolyl oligopeptidase catalytic" evidence="7">
    <location>
        <begin position="460"/>
        <end position="675"/>
    </location>
</feature>
<accession>A0A1M4BLE2</accession>
<evidence type="ECO:0000256" key="1">
    <source>
        <dbReference type="ARBA" id="ARBA00001070"/>
    </source>
</evidence>
<dbReference type="InterPro" id="IPR023302">
    <property type="entry name" value="Pept_S9A_N"/>
</dbReference>
<protein>
    <recommendedName>
        <fullName evidence="3">prolyl oligopeptidase</fullName>
        <ecNumber evidence="3">3.4.21.26</ecNumber>
    </recommendedName>
</protein>
<evidence type="ECO:0000313" key="9">
    <source>
        <dbReference type="EMBL" id="SAP16381.1"/>
    </source>
</evidence>
<dbReference type="GO" id="GO:0006508">
    <property type="term" value="P:proteolysis"/>
    <property type="evidence" value="ECO:0007669"/>
    <property type="project" value="UniProtKB-KW"/>
</dbReference>
<dbReference type="PANTHER" id="PTHR42881:SF2">
    <property type="entry name" value="PROLYL ENDOPEPTIDASE"/>
    <property type="match status" value="1"/>
</dbReference>
<dbReference type="EC" id="3.4.21.26" evidence="3"/>
<dbReference type="GO" id="GO:0070012">
    <property type="term" value="F:oligopeptidase activity"/>
    <property type="evidence" value="ECO:0007669"/>
    <property type="project" value="TreeGrafter"/>
</dbReference>
<dbReference type="InterPro" id="IPR002470">
    <property type="entry name" value="Peptidase_S9A"/>
</dbReference>
<comment type="similarity">
    <text evidence="2">Belongs to the peptidase S9A family.</text>
</comment>
<dbReference type="GO" id="GO:0004252">
    <property type="term" value="F:serine-type endopeptidase activity"/>
    <property type="evidence" value="ECO:0007669"/>
    <property type="project" value="UniProtKB-EC"/>
</dbReference>
<evidence type="ECO:0000259" key="8">
    <source>
        <dbReference type="Pfam" id="PF02897"/>
    </source>
</evidence>
<comment type="catalytic activity">
    <reaction evidence="1">
        <text>Hydrolysis of Pro-|-Xaa &gt;&gt; Ala-|-Xaa in oligopeptides.</text>
        <dbReference type="EC" id="3.4.21.26"/>
    </reaction>
</comment>
<evidence type="ECO:0000256" key="5">
    <source>
        <dbReference type="ARBA" id="ARBA00022801"/>
    </source>
</evidence>
<dbReference type="Gene3D" id="2.130.10.120">
    <property type="entry name" value="Prolyl oligopeptidase, N-terminal domain"/>
    <property type="match status" value="1"/>
</dbReference>
<dbReference type="EMBL" id="LT559121">
    <property type="protein sequence ID" value="SAP16381.1"/>
    <property type="molecule type" value="Genomic_DNA"/>
</dbReference>
<evidence type="ECO:0000256" key="2">
    <source>
        <dbReference type="ARBA" id="ARBA00005228"/>
    </source>
</evidence>
<organism evidence="9">
    <name type="scientific">Nonomuraea gerenzanensis</name>
    <dbReference type="NCBI Taxonomy" id="93944"/>
    <lineage>
        <taxon>Bacteria</taxon>
        <taxon>Bacillati</taxon>
        <taxon>Actinomycetota</taxon>
        <taxon>Actinomycetes</taxon>
        <taxon>Streptosporangiales</taxon>
        <taxon>Streptosporangiaceae</taxon>
        <taxon>Nonomuraea</taxon>
    </lineage>
</organism>
<name>A0A1M4BLE2_9ACTN</name>
<dbReference type="PANTHER" id="PTHR42881">
    <property type="entry name" value="PROLYL ENDOPEPTIDASE"/>
    <property type="match status" value="1"/>
</dbReference>
<dbReference type="GO" id="GO:0005829">
    <property type="term" value="C:cytosol"/>
    <property type="evidence" value="ECO:0007669"/>
    <property type="project" value="TreeGrafter"/>
</dbReference>
<dbReference type="InterPro" id="IPR001375">
    <property type="entry name" value="Peptidase_S9_cat"/>
</dbReference>
<keyword evidence="5 9" id="KW-0378">Hydrolase</keyword>
<evidence type="ECO:0000256" key="6">
    <source>
        <dbReference type="ARBA" id="ARBA00022825"/>
    </source>
</evidence>
<evidence type="ECO:0000256" key="3">
    <source>
        <dbReference type="ARBA" id="ARBA00011897"/>
    </source>
</evidence>
<dbReference type="PRINTS" id="PR00862">
    <property type="entry name" value="PROLIGOPTASE"/>
</dbReference>
<dbReference type="InterPro" id="IPR029058">
    <property type="entry name" value="AB_hydrolase_fold"/>
</dbReference>
<feature type="domain" description="Peptidase S9A N-terminal" evidence="8">
    <location>
        <begin position="9"/>
        <end position="404"/>
    </location>
</feature>
<reference evidence="9" key="1">
    <citation type="submission" date="2016-04" db="EMBL/GenBank/DDBJ databases">
        <authorList>
            <person name="Evans L.H."/>
            <person name="Alamgir A."/>
            <person name="Owens N."/>
            <person name="Weber N.D."/>
            <person name="Virtaneva K."/>
            <person name="Barbian K."/>
            <person name="Babar A."/>
            <person name="Rosenke K."/>
        </authorList>
    </citation>
    <scope>NUCLEOTIDE SEQUENCE</scope>
    <source>
        <strain evidence="9">Nono1</strain>
    </source>
</reference>
<dbReference type="SUPFAM" id="SSF53474">
    <property type="entry name" value="alpha/beta-Hydrolases"/>
    <property type="match status" value="1"/>
</dbReference>
<evidence type="ECO:0000256" key="4">
    <source>
        <dbReference type="ARBA" id="ARBA00022670"/>
    </source>
</evidence>
<dbReference type="Pfam" id="PF02897">
    <property type="entry name" value="Peptidase_S9_N"/>
    <property type="match status" value="1"/>
</dbReference>
<evidence type="ECO:0000259" key="7">
    <source>
        <dbReference type="Pfam" id="PF00326"/>
    </source>
</evidence>
<dbReference type="RefSeq" id="WP_173150679.1">
    <property type="nucleotide sequence ID" value="NZ_CP084059.1"/>
</dbReference>
<sequence>MLATPYPPAHRLDLVEEIHGVPVADPYRWLEDPADPDTKEWLAAQEARYEEHAADFCGRERFRRRAGELHRTGFAGPPSWHGERAFFMRQSEHQEYMVLYVTGADGAERALLDPHALDPAGRTVIDSWQPSADGRLLAYQLSAGGTEESSLFVLDVETGELLDGPIDRTRYSPVAWLADGSAFYYVRRHATGKAVHLHRLGSDPERDPLVLGAGRDATTHYRLNVTGGGRWLTVAASLGTAPGNDLWLADLSAAPPHAPELRVVQEGVDAHTALRVGPDGRAYLMTDRDAPRGRIVTAELSDLRYESWRDLVPEDERAVLSDFVFLDGTLLVARTRHTVSELTRHDARTGQVLGPVPLPGIGTAASLSARPEGGPQAWFVYTDDVTPVSVWRYDERDGRTTPWAAAGRARPPEVVSRLVEFASKDGTTVRMRVLAPPGGGRPRPCILSGYGGFGRSMAPGFSAQALAWVEAGGVYAIAQLRGGGEEGEQWHRAGMGAGKQNSFDDFHAAAETLIAGGWTTPDQLAIVGGSNGGLLVGAALTQRPELYAAAVCSAPLLDMVRYENSGLGPAWRAEYGSAADPREFAWLYGYSPYHRVRAGVAYPATLLTVSDADTRVDPAHARKMCAALQWGTVSVDDTIPVLLRVEHGTGHGNRAAAHAVDLIADTLSFCATYTGLAMD</sequence>
<dbReference type="PROSITE" id="PS00708">
    <property type="entry name" value="PRO_ENDOPEP_SER"/>
    <property type="match status" value="1"/>
</dbReference>
<keyword evidence="6" id="KW-0720">Serine protease</keyword>
<dbReference type="InterPro" id="IPR002471">
    <property type="entry name" value="Pept_S9_AS"/>
</dbReference>